<dbReference type="SUPFAM" id="SSF48208">
    <property type="entry name" value="Six-hairpin glycosidases"/>
    <property type="match status" value="1"/>
</dbReference>
<dbReference type="Gene3D" id="2.60.120.260">
    <property type="entry name" value="Galactose-binding domain-like"/>
    <property type="match status" value="2"/>
</dbReference>
<feature type="domain" description="Bacterial alpha-L-rhamnosidase N-terminal" evidence="5">
    <location>
        <begin position="52"/>
        <end position="208"/>
    </location>
</feature>
<evidence type="ECO:0000259" key="4">
    <source>
        <dbReference type="Pfam" id="PF05592"/>
    </source>
</evidence>
<dbReference type="PATRIC" id="fig|1423769.4.peg.2898"/>
<evidence type="ECO:0000313" key="9">
    <source>
        <dbReference type="Proteomes" id="UP000051790"/>
    </source>
</evidence>
<dbReference type="PANTHER" id="PTHR33307">
    <property type="entry name" value="ALPHA-RHAMNOSIDASE (EUROFUNG)"/>
    <property type="match status" value="1"/>
</dbReference>
<reference evidence="8 9" key="1">
    <citation type="journal article" date="2015" name="Genome Announc.">
        <title>Expanding the biotechnology potential of lactobacilli through comparative genomics of 213 strains and associated genera.</title>
        <authorList>
            <person name="Sun Z."/>
            <person name="Harris H.M."/>
            <person name="McCann A."/>
            <person name="Guo C."/>
            <person name="Argimon S."/>
            <person name="Zhang W."/>
            <person name="Yang X."/>
            <person name="Jeffery I.B."/>
            <person name="Cooney J.C."/>
            <person name="Kagawa T.F."/>
            <person name="Liu W."/>
            <person name="Song Y."/>
            <person name="Salvetti E."/>
            <person name="Wrobel A."/>
            <person name="Rasinkangas P."/>
            <person name="Parkhill J."/>
            <person name="Rea M.C."/>
            <person name="O'Sullivan O."/>
            <person name="Ritari J."/>
            <person name="Douillard F.P."/>
            <person name="Paul Ross R."/>
            <person name="Yang R."/>
            <person name="Briner A.E."/>
            <person name="Felis G.E."/>
            <person name="de Vos W.M."/>
            <person name="Barrangou R."/>
            <person name="Klaenhammer T.R."/>
            <person name="Caufield P.W."/>
            <person name="Cui Y."/>
            <person name="Zhang H."/>
            <person name="O'Toole P.W."/>
        </authorList>
    </citation>
    <scope>NUCLEOTIDE SEQUENCE [LARGE SCALE GENOMIC DNA]</scope>
    <source>
        <strain evidence="8 9">DSM 13343</strain>
    </source>
</reference>
<feature type="domain" description="Alpha-L-rhamnosidase six-hairpin glycosidase" evidence="6">
    <location>
        <begin position="326"/>
        <end position="682"/>
    </location>
</feature>
<dbReference type="InterPro" id="IPR013737">
    <property type="entry name" value="Bac_rhamnosid_N"/>
</dbReference>
<dbReference type="InterPro" id="IPR035396">
    <property type="entry name" value="Bac_rhamnosid6H"/>
</dbReference>
<keyword evidence="9" id="KW-1185">Reference proteome</keyword>
<dbReference type="InterPro" id="IPR016007">
    <property type="entry name" value="Alpha_rhamnosid"/>
</dbReference>
<dbReference type="InterPro" id="IPR008928">
    <property type="entry name" value="6-hairpin_glycosidase_sf"/>
</dbReference>
<feature type="domain" description="Alpha-L-rhamnosidase C-terminal" evidence="7">
    <location>
        <begin position="684"/>
        <end position="752"/>
    </location>
</feature>
<evidence type="ECO:0000259" key="6">
    <source>
        <dbReference type="Pfam" id="PF17389"/>
    </source>
</evidence>
<dbReference type="Gene3D" id="1.50.10.10">
    <property type="match status" value="1"/>
</dbReference>
<sequence length="757" mass="85442">MGRWISAKWAFVNDEPKFTLAQMFGGMKTEQQPVNQRLKPAVIFERKFVVDRIKSATLAITAQGIYQVYLNHHLVSDALFAPDFTAYSNYLQFQEYDVSEFVKDGSNLLQIVVADGWYAGRVSVQGGSAQFGHQLAALADLKLCDDSGKCWTVGTDEKFIARTGKWRYADLQIGEMQDLRLIDRSTETPAPVKIIQADYQRLAPQTGPQVHRQISMTPVKCWQSENGWVIDFGQVLVGRVKIALNLAWGQKVVLEYAEVLKKDGTFFKNIIGRNKDQTDIFVGRGRFETLEPDFTVHGFRYVQITGITDIKIDHVEAEVIFSDLTATGKIQTSDDRINRLLCNVLWSQRGNMLSIPTDCPQRERMGWTGDMQVFAPASTFYYDTQQFIRRWLKSVRIDQQPDGQVLDYSPAPRDLFYSSDFTGSLSSAGWGDAIIMVPWTLYQRYGDETVLAENYQAMLKWHHYAVKSAAGQKNDDRQYLWDTKFHYGDWMLPSIMKASKGNPMATSTATKDVVATAFLAHSSEVLAQVATVLGQDPSPFDEYATRVKRAFTKYYVTRNLNLVSDYQGCYVLALAFSMVPDTMTSPLTKRLVDLIHQNGNRLDTGFLSTPYLLDVLVQSGNVQLAKDVFLQSQSPSWLYEVDHGATTIWETWEGISQDGTVGAFSFNHYAMGCVLDWFVRDVVGLKQTAPGFSSIEIAPKVDLVEAYSLSYKTKYGLIQIRRENGKLLIKVPAAISADVKLPHQAKQTIHNQITVTY</sequence>
<dbReference type="InterPro" id="IPR035398">
    <property type="entry name" value="Bac_rhamnosid_C"/>
</dbReference>
<evidence type="ECO:0000259" key="7">
    <source>
        <dbReference type="Pfam" id="PF17390"/>
    </source>
</evidence>
<dbReference type="Gene3D" id="2.60.420.10">
    <property type="entry name" value="Maltose phosphorylase, domain 3"/>
    <property type="match status" value="1"/>
</dbReference>
<dbReference type="Pfam" id="PF05592">
    <property type="entry name" value="Bac_rhamnosid"/>
    <property type="match status" value="1"/>
</dbReference>
<protein>
    <recommendedName>
        <fullName evidence="2">alpha-L-rhamnosidase</fullName>
        <ecNumber evidence="2">3.2.1.40</ecNumber>
    </recommendedName>
</protein>
<comment type="caution">
    <text evidence="8">The sequence shown here is derived from an EMBL/GenBank/DDBJ whole genome shotgun (WGS) entry which is preliminary data.</text>
</comment>
<dbReference type="Pfam" id="PF08531">
    <property type="entry name" value="Bac_rhamnosid_N"/>
    <property type="match status" value="1"/>
</dbReference>
<gene>
    <name evidence="8" type="ORF">FD01_GL002689</name>
</gene>
<evidence type="ECO:0000259" key="5">
    <source>
        <dbReference type="Pfam" id="PF08531"/>
    </source>
</evidence>
<evidence type="ECO:0000256" key="3">
    <source>
        <dbReference type="ARBA" id="ARBA00022801"/>
    </source>
</evidence>
<evidence type="ECO:0000313" key="8">
    <source>
        <dbReference type="EMBL" id="KRL52102.1"/>
    </source>
</evidence>
<name>A0A0R1R4W7_9LACO</name>
<dbReference type="Pfam" id="PF17389">
    <property type="entry name" value="Bac_rhamnosid6H"/>
    <property type="match status" value="1"/>
</dbReference>
<dbReference type="PANTHER" id="PTHR33307:SF6">
    <property type="entry name" value="ALPHA-RHAMNOSIDASE (EUROFUNG)-RELATED"/>
    <property type="match status" value="1"/>
</dbReference>
<dbReference type="Proteomes" id="UP000051790">
    <property type="component" value="Unassembled WGS sequence"/>
</dbReference>
<dbReference type="InterPro" id="IPR012341">
    <property type="entry name" value="6hp_glycosidase-like_sf"/>
</dbReference>
<dbReference type="Pfam" id="PF17390">
    <property type="entry name" value="Bac_rhamnosid_C"/>
    <property type="match status" value="1"/>
</dbReference>
<proteinExistence type="predicted"/>
<accession>A0A0R1R4W7</accession>
<dbReference type="GO" id="GO:0005975">
    <property type="term" value="P:carbohydrate metabolic process"/>
    <property type="evidence" value="ECO:0007669"/>
    <property type="project" value="InterPro"/>
</dbReference>
<evidence type="ECO:0000256" key="1">
    <source>
        <dbReference type="ARBA" id="ARBA00001445"/>
    </source>
</evidence>
<dbReference type="GO" id="GO:0030596">
    <property type="term" value="F:alpha-L-rhamnosidase activity"/>
    <property type="evidence" value="ECO:0007669"/>
    <property type="project" value="UniProtKB-EC"/>
</dbReference>
<dbReference type="EC" id="3.2.1.40" evidence="2"/>
<feature type="domain" description="Alpha-L-rhamnosidase concanavalin-like" evidence="4">
    <location>
        <begin position="225"/>
        <end position="320"/>
    </location>
</feature>
<evidence type="ECO:0000256" key="2">
    <source>
        <dbReference type="ARBA" id="ARBA00012652"/>
    </source>
</evidence>
<dbReference type="EMBL" id="AZEU01000045">
    <property type="protein sequence ID" value="KRL52102.1"/>
    <property type="molecule type" value="Genomic_DNA"/>
</dbReference>
<dbReference type="InterPro" id="IPR008902">
    <property type="entry name" value="Rhamnosid_concanavalin"/>
</dbReference>
<keyword evidence="3" id="KW-0378">Hydrolase</keyword>
<comment type="catalytic activity">
    <reaction evidence="1">
        <text>Hydrolysis of terminal non-reducing alpha-L-rhamnose residues in alpha-L-rhamnosides.</text>
        <dbReference type="EC" id="3.2.1.40"/>
    </reaction>
</comment>
<dbReference type="AlphaFoldDB" id="A0A0R1R4W7"/>
<organism evidence="8 9">
    <name type="scientific">Lacticaseibacillus manihotivorans DSM 13343 = JCM 12514</name>
    <dbReference type="NCBI Taxonomy" id="1423769"/>
    <lineage>
        <taxon>Bacteria</taxon>
        <taxon>Bacillati</taxon>
        <taxon>Bacillota</taxon>
        <taxon>Bacilli</taxon>
        <taxon>Lactobacillales</taxon>
        <taxon>Lactobacillaceae</taxon>
        <taxon>Lacticaseibacillus</taxon>
    </lineage>
</organism>